<feature type="signal peptide" evidence="1">
    <location>
        <begin position="1"/>
        <end position="25"/>
    </location>
</feature>
<name>A0A1E1MKG5_RHYSE</name>
<accession>A0A1E1MKG5</accession>
<gene>
    <name evidence="2" type="ORF">RSE6_10428</name>
</gene>
<keyword evidence="3" id="KW-1185">Reference proteome</keyword>
<proteinExistence type="predicted"/>
<organism evidence="2 3">
    <name type="scientific">Rhynchosporium secalis</name>
    <name type="common">Barley scald fungus</name>
    <dbReference type="NCBI Taxonomy" id="38038"/>
    <lineage>
        <taxon>Eukaryota</taxon>
        <taxon>Fungi</taxon>
        <taxon>Dikarya</taxon>
        <taxon>Ascomycota</taxon>
        <taxon>Pezizomycotina</taxon>
        <taxon>Leotiomycetes</taxon>
        <taxon>Helotiales</taxon>
        <taxon>Ploettnerulaceae</taxon>
        <taxon>Rhynchosporium</taxon>
    </lineage>
</organism>
<evidence type="ECO:0008006" key="4">
    <source>
        <dbReference type="Google" id="ProtNLM"/>
    </source>
</evidence>
<dbReference type="Proteomes" id="UP000177625">
    <property type="component" value="Unassembled WGS sequence"/>
</dbReference>
<keyword evidence="1" id="KW-0732">Signal</keyword>
<feature type="chain" id="PRO_5009448420" description="Secreted protein" evidence="1">
    <location>
        <begin position="26"/>
        <end position="92"/>
    </location>
</feature>
<dbReference type="AlphaFoldDB" id="A0A1E1MKG5"/>
<reference evidence="3" key="1">
    <citation type="submission" date="2016-03" db="EMBL/GenBank/DDBJ databases">
        <authorList>
            <person name="Guldener U."/>
        </authorList>
    </citation>
    <scope>NUCLEOTIDE SEQUENCE [LARGE SCALE GENOMIC DNA]</scope>
</reference>
<evidence type="ECO:0000256" key="1">
    <source>
        <dbReference type="SAM" id="SignalP"/>
    </source>
</evidence>
<evidence type="ECO:0000313" key="3">
    <source>
        <dbReference type="Proteomes" id="UP000177625"/>
    </source>
</evidence>
<dbReference type="EMBL" id="FJVC01000383">
    <property type="protein sequence ID" value="CZT49560.1"/>
    <property type="molecule type" value="Genomic_DNA"/>
</dbReference>
<sequence>MFFVGSSLALSTFSLVVQLFSLVWSGTTKYNAPLSYQHCTAAALATCKAPTLGLPAGSLGGPVIVVDVLVSDLSSKETTYLPSQPDSYSAPR</sequence>
<evidence type="ECO:0000313" key="2">
    <source>
        <dbReference type="EMBL" id="CZT49560.1"/>
    </source>
</evidence>
<protein>
    <recommendedName>
        <fullName evidence="4">Secreted protein</fullName>
    </recommendedName>
</protein>